<proteinExistence type="predicted"/>
<feature type="domain" description="HNH nuclease" evidence="1">
    <location>
        <begin position="304"/>
        <end position="346"/>
    </location>
</feature>
<reference evidence="4" key="1">
    <citation type="submission" date="2017-07" db="EMBL/GenBank/DDBJ databases">
        <title>Brachybacterium sp. VR2415.</title>
        <authorList>
            <person name="Tak E.J."/>
            <person name="Bae J.-W."/>
        </authorList>
    </citation>
    <scope>NUCLEOTIDE SEQUENCE [LARGE SCALE GENOMIC DNA]</scope>
    <source>
        <strain evidence="4">VR2415</strain>
    </source>
</reference>
<evidence type="ECO:0008006" key="5">
    <source>
        <dbReference type="Google" id="ProtNLM"/>
    </source>
</evidence>
<dbReference type="Proteomes" id="UP000198398">
    <property type="component" value="Chromosome"/>
</dbReference>
<dbReference type="OrthoDB" id="4464809at2"/>
<evidence type="ECO:0000259" key="2">
    <source>
        <dbReference type="Pfam" id="PF26345"/>
    </source>
</evidence>
<accession>A0A220UES3</accession>
<sequence>MKNLSAVTTDDIREAARLHDELGEREFLSRYGFGRSTKYRLELDGVSYPSKAILGVAHEFATGTALVSEEFTGGLQETVRVLERLGFSVSGGPTASGTETEDRDHATYMLLWNPSNFRWDDAHRLEILDASLDGETVEGQWSIYANRKQIRVGDRIFLRKTGQHAPGVIASGWVVSEVYTALHWDQTRPGETYYIDIEWDAMLDTEDVLETSALASEFPHSVWTAAGGGASIPDDIAAELERDWARHLASEIATGGGEDSGNRAYREEIKREYGEVLARRRKHQRAFRKLLLAEREHRCAYDQCDIDEPRILDAAHIIPDSEEGEPVLENGLLMCRNHHRAMDLELLVYDGAEFHWSGDVTPF</sequence>
<dbReference type="InterPro" id="IPR058807">
    <property type="entry name" value="ScoMcrA_N"/>
</dbReference>
<gene>
    <name evidence="3" type="ORF">CFK39_10630</name>
</gene>
<dbReference type="CDD" id="cd00085">
    <property type="entry name" value="HNHc"/>
    <property type="match status" value="1"/>
</dbReference>
<dbReference type="InterPro" id="IPR003615">
    <property type="entry name" value="HNH_nuc"/>
</dbReference>
<dbReference type="RefSeq" id="WP_089065434.1">
    <property type="nucleotide sequence ID" value="NZ_CP022316.1"/>
</dbReference>
<dbReference type="AlphaFoldDB" id="A0A220UES3"/>
<dbReference type="Pfam" id="PF26345">
    <property type="entry name" value="ScoMcrA_N"/>
    <property type="match status" value="1"/>
</dbReference>
<feature type="domain" description="ScoMcrA-like N-terminal head" evidence="2">
    <location>
        <begin position="5"/>
        <end position="90"/>
    </location>
</feature>
<evidence type="ECO:0000313" key="3">
    <source>
        <dbReference type="EMBL" id="ASK66193.1"/>
    </source>
</evidence>
<evidence type="ECO:0000259" key="1">
    <source>
        <dbReference type="Pfam" id="PF13391"/>
    </source>
</evidence>
<evidence type="ECO:0000313" key="4">
    <source>
        <dbReference type="Proteomes" id="UP000198398"/>
    </source>
</evidence>
<organism evidence="3 4">
    <name type="scientific">Brachybacterium avium</name>
    <dbReference type="NCBI Taxonomy" id="2017485"/>
    <lineage>
        <taxon>Bacteria</taxon>
        <taxon>Bacillati</taxon>
        <taxon>Actinomycetota</taxon>
        <taxon>Actinomycetes</taxon>
        <taxon>Micrococcales</taxon>
        <taxon>Dermabacteraceae</taxon>
        <taxon>Brachybacterium</taxon>
    </lineage>
</organism>
<name>A0A220UES3_9MICO</name>
<protein>
    <recommendedName>
        <fullName evidence="5">HNH nuclease domain-containing protein</fullName>
    </recommendedName>
</protein>
<dbReference type="KEGG" id="brv:CFK39_10630"/>
<dbReference type="EMBL" id="CP022316">
    <property type="protein sequence ID" value="ASK66193.1"/>
    <property type="molecule type" value="Genomic_DNA"/>
</dbReference>
<keyword evidence="4" id="KW-1185">Reference proteome</keyword>
<dbReference type="Gene3D" id="1.10.30.50">
    <property type="match status" value="1"/>
</dbReference>
<dbReference type="Pfam" id="PF13391">
    <property type="entry name" value="HNH_2"/>
    <property type="match status" value="1"/>
</dbReference>